<dbReference type="InterPro" id="IPR007329">
    <property type="entry name" value="FMN-bd"/>
</dbReference>
<sequence>MWKRIFIVVFIGLGFSFMGGELEEKFYKAIRGTYEVDQFKLKEIEASAAINEKLPAKTGNENLFQIFSDDQSIGYAYLGKAPSKKKEFDYVVMFDNDLIIKKSKVLIYRENYGQQIGTQRWLRQFIGMSPASEVNYGENVAAISGATISASSMARAVNRVLKTMKILQEENML</sequence>
<dbReference type="RefSeq" id="WP_027884215.1">
    <property type="nucleotide sequence ID" value="NZ_BMWY01000003.1"/>
</dbReference>
<keyword evidence="8" id="KW-1185">Reference proteome</keyword>
<dbReference type="Proteomes" id="UP000615593">
    <property type="component" value="Unassembled WGS sequence"/>
</dbReference>
<keyword evidence="3" id="KW-0285">Flavoprotein</keyword>
<evidence type="ECO:0000256" key="5">
    <source>
        <dbReference type="ARBA" id="ARBA00022982"/>
    </source>
</evidence>
<keyword evidence="2" id="KW-0597">Phosphoprotein</keyword>
<keyword evidence="1" id="KW-0813">Transport</keyword>
<feature type="domain" description="FMN-binding" evidence="6">
    <location>
        <begin position="89"/>
        <end position="162"/>
    </location>
</feature>
<accession>A0ABQ3BPA0</accession>
<organism evidence="7 8">
    <name type="scientific">Mesonia mobilis</name>
    <dbReference type="NCBI Taxonomy" id="369791"/>
    <lineage>
        <taxon>Bacteria</taxon>
        <taxon>Pseudomonadati</taxon>
        <taxon>Bacteroidota</taxon>
        <taxon>Flavobacteriia</taxon>
        <taxon>Flavobacteriales</taxon>
        <taxon>Flavobacteriaceae</taxon>
        <taxon>Mesonia</taxon>
    </lineage>
</organism>
<evidence type="ECO:0000256" key="1">
    <source>
        <dbReference type="ARBA" id="ARBA00022448"/>
    </source>
</evidence>
<name>A0ABQ3BPA0_9FLAO</name>
<keyword evidence="5" id="KW-0249">Electron transport</keyword>
<dbReference type="EMBL" id="BMWY01000003">
    <property type="protein sequence ID" value="GGZ52934.1"/>
    <property type="molecule type" value="Genomic_DNA"/>
</dbReference>
<dbReference type="Pfam" id="PF04205">
    <property type="entry name" value="FMN_bind"/>
    <property type="match status" value="1"/>
</dbReference>
<evidence type="ECO:0000256" key="2">
    <source>
        <dbReference type="ARBA" id="ARBA00022553"/>
    </source>
</evidence>
<comment type="caution">
    <text evidence="7">The sequence shown here is derived from an EMBL/GenBank/DDBJ whole genome shotgun (WGS) entry which is preliminary data.</text>
</comment>
<dbReference type="PANTHER" id="PTHR36118:SF1">
    <property type="entry name" value="ION-TRANSLOCATING OXIDOREDUCTASE COMPLEX SUBUNIT G"/>
    <property type="match status" value="1"/>
</dbReference>
<gene>
    <name evidence="7" type="ORF">GCM10008088_13260</name>
</gene>
<evidence type="ECO:0000313" key="7">
    <source>
        <dbReference type="EMBL" id="GGZ52934.1"/>
    </source>
</evidence>
<evidence type="ECO:0000256" key="4">
    <source>
        <dbReference type="ARBA" id="ARBA00022643"/>
    </source>
</evidence>
<evidence type="ECO:0000259" key="6">
    <source>
        <dbReference type="Pfam" id="PF04205"/>
    </source>
</evidence>
<reference evidence="8" key="1">
    <citation type="journal article" date="2019" name="Int. J. Syst. Evol. Microbiol.">
        <title>The Global Catalogue of Microorganisms (GCM) 10K type strain sequencing project: providing services to taxonomists for standard genome sequencing and annotation.</title>
        <authorList>
            <consortium name="The Broad Institute Genomics Platform"/>
            <consortium name="The Broad Institute Genome Sequencing Center for Infectious Disease"/>
            <person name="Wu L."/>
            <person name="Ma J."/>
        </authorList>
    </citation>
    <scope>NUCLEOTIDE SEQUENCE [LARGE SCALE GENOMIC DNA]</scope>
    <source>
        <strain evidence="8">KCTC 12708</strain>
    </source>
</reference>
<proteinExistence type="predicted"/>
<dbReference type="PANTHER" id="PTHR36118">
    <property type="entry name" value="ION-TRANSLOCATING OXIDOREDUCTASE COMPLEX SUBUNIT G"/>
    <property type="match status" value="1"/>
</dbReference>
<evidence type="ECO:0000313" key="8">
    <source>
        <dbReference type="Proteomes" id="UP000615593"/>
    </source>
</evidence>
<dbReference type="InterPro" id="IPR010209">
    <property type="entry name" value="Ion_transpt_RnfG/RsxG"/>
</dbReference>
<protein>
    <recommendedName>
        <fullName evidence="6">FMN-binding domain-containing protein</fullName>
    </recommendedName>
</protein>
<dbReference type="GeneID" id="94368994"/>
<keyword evidence="4" id="KW-0288">FMN</keyword>
<evidence type="ECO:0000256" key="3">
    <source>
        <dbReference type="ARBA" id="ARBA00022630"/>
    </source>
</evidence>